<dbReference type="EMBL" id="CP144752">
    <property type="protein sequence ID" value="WVZ91287.1"/>
    <property type="molecule type" value="Genomic_DNA"/>
</dbReference>
<reference evidence="2 3" key="1">
    <citation type="submission" date="2024-02" db="EMBL/GenBank/DDBJ databases">
        <title>High-quality chromosome-scale genome assembly of Pensacola bahiagrass (Paspalum notatum Flugge var. saurae).</title>
        <authorList>
            <person name="Vega J.M."/>
            <person name="Podio M."/>
            <person name="Orjuela J."/>
            <person name="Siena L.A."/>
            <person name="Pessino S.C."/>
            <person name="Combes M.C."/>
            <person name="Mariac C."/>
            <person name="Albertini E."/>
            <person name="Pupilli F."/>
            <person name="Ortiz J.P.A."/>
            <person name="Leblanc O."/>
        </authorList>
    </citation>
    <scope>NUCLEOTIDE SEQUENCE [LARGE SCALE GENOMIC DNA]</scope>
    <source>
        <strain evidence="2">R1</strain>
        <tissue evidence="2">Leaf</tissue>
    </source>
</reference>
<evidence type="ECO:0000313" key="3">
    <source>
        <dbReference type="Proteomes" id="UP001341281"/>
    </source>
</evidence>
<protein>
    <submittedName>
        <fullName evidence="2">Uncharacterized protein</fullName>
    </submittedName>
</protein>
<gene>
    <name evidence="2" type="ORF">U9M48_037478</name>
</gene>
<feature type="region of interest" description="Disordered" evidence="1">
    <location>
        <begin position="103"/>
        <end position="143"/>
    </location>
</feature>
<feature type="compositionally biased region" description="Polar residues" evidence="1">
    <location>
        <begin position="193"/>
        <end position="205"/>
    </location>
</feature>
<feature type="region of interest" description="Disordered" evidence="1">
    <location>
        <begin position="157"/>
        <end position="205"/>
    </location>
</feature>
<organism evidence="2 3">
    <name type="scientific">Paspalum notatum var. saurae</name>
    <dbReference type="NCBI Taxonomy" id="547442"/>
    <lineage>
        <taxon>Eukaryota</taxon>
        <taxon>Viridiplantae</taxon>
        <taxon>Streptophyta</taxon>
        <taxon>Embryophyta</taxon>
        <taxon>Tracheophyta</taxon>
        <taxon>Spermatophyta</taxon>
        <taxon>Magnoliopsida</taxon>
        <taxon>Liliopsida</taxon>
        <taxon>Poales</taxon>
        <taxon>Poaceae</taxon>
        <taxon>PACMAD clade</taxon>
        <taxon>Panicoideae</taxon>
        <taxon>Andropogonodae</taxon>
        <taxon>Paspaleae</taxon>
        <taxon>Paspalinae</taxon>
        <taxon>Paspalum</taxon>
    </lineage>
</organism>
<proteinExistence type="predicted"/>
<evidence type="ECO:0000313" key="2">
    <source>
        <dbReference type="EMBL" id="WVZ91287.1"/>
    </source>
</evidence>
<name>A0AAQ3XCG0_PASNO</name>
<sequence length="205" mass="22009">MPPSLRRCGRRLSKRVCCRGSPLLRLMPLGCRSFLEAAPPLLQWQSMRSRGCSSGTSSRKGRPEMWHLEFGVSDGNFLRGQTPTVAGTEDARVRKICKAAKMNTRGVARPPPPDPDPFRWFSPPHAAAPPPRSGSLAPGLPPPLAFEASRGLARASWRVPPPRASTSTANCDPAQRPPPATASTVATTSANPYSSNANELTGSIY</sequence>
<accession>A0AAQ3XCG0</accession>
<feature type="compositionally biased region" description="Low complexity" evidence="1">
    <location>
        <begin position="181"/>
        <end position="192"/>
    </location>
</feature>
<evidence type="ECO:0000256" key="1">
    <source>
        <dbReference type="SAM" id="MobiDB-lite"/>
    </source>
</evidence>
<dbReference type="AlphaFoldDB" id="A0AAQ3XCG0"/>
<dbReference type="Proteomes" id="UP001341281">
    <property type="component" value="Chromosome 08"/>
</dbReference>
<keyword evidence="3" id="KW-1185">Reference proteome</keyword>